<dbReference type="Proteomes" id="UP000824135">
    <property type="component" value="Unassembled WGS sequence"/>
</dbReference>
<keyword evidence="2" id="KW-0012">Acyltransferase</keyword>
<gene>
    <name evidence="2" type="primary">tsaB</name>
    <name evidence="2" type="ORF">H9728_00805</name>
</gene>
<accession>A0A9D1Z7R1</accession>
<dbReference type="Gene3D" id="3.30.420.40">
    <property type="match status" value="1"/>
</dbReference>
<name>A0A9D1Z7R1_9FIRM</name>
<dbReference type="Pfam" id="PF00814">
    <property type="entry name" value="TsaD"/>
    <property type="match status" value="1"/>
</dbReference>
<evidence type="ECO:0000313" key="2">
    <source>
        <dbReference type="EMBL" id="HIY77562.1"/>
    </source>
</evidence>
<keyword evidence="2" id="KW-0808">Transferase</keyword>
<organism evidence="2 3">
    <name type="scientific">Candidatus Borkfalkia excrementavium</name>
    <dbReference type="NCBI Taxonomy" id="2838505"/>
    <lineage>
        <taxon>Bacteria</taxon>
        <taxon>Bacillati</taxon>
        <taxon>Bacillota</taxon>
        <taxon>Clostridia</taxon>
        <taxon>Christensenellales</taxon>
        <taxon>Christensenellaceae</taxon>
        <taxon>Candidatus Borkfalkia</taxon>
    </lineage>
</organism>
<proteinExistence type="predicted"/>
<dbReference type="InterPro" id="IPR043129">
    <property type="entry name" value="ATPase_NBD"/>
</dbReference>
<reference evidence="2" key="2">
    <citation type="submission" date="2021-04" db="EMBL/GenBank/DDBJ databases">
        <authorList>
            <person name="Gilroy R."/>
        </authorList>
    </citation>
    <scope>NUCLEOTIDE SEQUENCE</scope>
    <source>
        <strain evidence="2">CHK199-9574</strain>
    </source>
</reference>
<dbReference type="EC" id="2.3.1.234" evidence="2"/>
<dbReference type="NCBIfam" id="TIGR03725">
    <property type="entry name" value="T6A_YeaZ"/>
    <property type="match status" value="1"/>
</dbReference>
<dbReference type="SUPFAM" id="SSF53067">
    <property type="entry name" value="Actin-like ATPase domain"/>
    <property type="match status" value="1"/>
</dbReference>
<protein>
    <submittedName>
        <fullName evidence="2">tRNA (Adenosine(37)-N6)-threonylcarbamoyltransferase complex dimerization subunit type 1 TsaB</fullName>
        <ecNumber evidence="2">2.3.1.234</ecNumber>
    </submittedName>
</protein>
<dbReference type="InterPro" id="IPR000905">
    <property type="entry name" value="Gcp-like_dom"/>
</dbReference>
<feature type="domain" description="Gcp-like" evidence="1">
    <location>
        <begin position="31"/>
        <end position="121"/>
    </location>
</feature>
<dbReference type="GO" id="GO:0061711">
    <property type="term" value="F:tRNA N(6)-L-threonylcarbamoyladenine synthase activity"/>
    <property type="evidence" value="ECO:0007669"/>
    <property type="project" value="UniProtKB-EC"/>
</dbReference>
<reference evidence="2" key="1">
    <citation type="journal article" date="2021" name="PeerJ">
        <title>Extensive microbial diversity within the chicken gut microbiome revealed by metagenomics and culture.</title>
        <authorList>
            <person name="Gilroy R."/>
            <person name="Ravi A."/>
            <person name="Getino M."/>
            <person name="Pursley I."/>
            <person name="Horton D.L."/>
            <person name="Alikhan N.F."/>
            <person name="Baker D."/>
            <person name="Gharbi K."/>
            <person name="Hall N."/>
            <person name="Watson M."/>
            <person name="Adriaenssens E.M."/>
            <person name="Foster-Nyarko E."/>
            <person name="Jarju S."/>
            <person name="Secka A."/>
            <person name="Antonio M."/>
            <person name="Oren A."/>
            <person name="Chaudhuri R.R."/>
            <person name="La Ragione R."/>
            <person name="Hildebrand F."/>
            <person name="Pallen M.J."/>
        </authorList>
    </citation>
    <scope>NUCLEOTIDE SEQUENCE</scope>
    <source>
        <strain evidence="2">CHK199-9574</strain>
    </source>
</reference>
<dbReference type="GO" id="GO:0002949">
    <property type="term" value="P:tRNA threonylcarbamoyladenosine modification"/>
    <property type="evidence" value="ECO:0007669"/>
    <property type="project" value="InterPro"/>
</dbReference>
<evidence type="ECO:0000259" key="1">
    <source>
        <dbReference type="Pfam" id="PF00814"/>
    </source>
</evidence>
<dbReference type="InterPro" id="IPR022496">
    <property type="entry name" value="T6A_TsaB"/>
</dbReference>
<comment type="caution">
    <text evidence="2">The sequence shown here is derived from an EMBL/GenBank/DDBJ whole genome shotgun (WGS) entry which is preliminary data.</text>
</comment>
<sequence>MNFLAIDTSADYLTVVAKKGEREKILFESDCAMRHSSRLMGAIEETLGEIGLTPSECDFFCAVTGPGSFTGIRIGISAIKGFCSALAKPALGVTSFDTLAYNTTESALAAIPAGRGLFYLAAFGADKKILLPPEIADKRRLSALAGKYTLVGYSPLPLPYEKADPAAGLLHAVCSRARAGTFGGLCPLYVRKSQAEEEREKRGNI</sequence>
<dbReference type="AlphaFoldDB" id="A0A9D1Z7R1"/>
<dbReference type="EMBL" id="DXCO01000005">
    <property type="protein sequence ID" value="HIY77562.1"/>
    <property type="molecule type" value="Genomic_DNA"/>
</dbReference>
<evidence type="ECO:0000313" key="3">
    <source>
        <dbReference type="Proteomes" id="UP000824135"/>
    </source>
</evidence>